<gene>
    <name evidence="2" type="ORF">EDF85_0689</name>
</gene>
<dbReference type="EMBL" id="RJUR01000011">
    <property type="protein sequence ID" value="ROQ52940.1"/>
    <property type="molecule type" value="Genomic_DNA"/>
</dbReference>
<dbReference type="Proteomes" id="UP000269115">
    <property type="component" value="Unassembled WGS sequence"/>
</dbReference>
<keyword evidence="1" id="KW-1133">Transmembrane helix</keyword>
<keyword evidence="1" id="KW-0812">Transmembrane</keyword>
<feature type="transmembrane region" description="Helical" evidence="1">
    <location>
        <begin position="7"/>
        <end position="25"/>
    </location>
</feature>
<dbReference type="RefSeq" id="WP_054915161.1">
    <property type="nucleotide sequence ID" value="NZ_RJUR01000011.1"/>
</dbReference>
<accession>A0A9X8HM26</accession>
<evidence type="ECO:0000313" key="2">
    <source>
        <dbReference type="EMBL" id="ROQ52940.1"/>
    </source>
</evidence>
<feature type="transmembrane region" description="Helical" evidence="1">
    <location>
        <begin position="72"/>
        <end position="91"/>
    </location>
</feature>
<comment type="caution">
    <text evidence="2">The sequence shown here is derived from an EMBL/GenBank/DDBJ whole genome shotgun (WGS) entry which is preliminary data.</text>
</comment>
<reference evidence="2 3" key="1">
    <citation type="submission" date="2018-11" db="EMBL/GenBank/DDBJ databases">
        <title>Genomic analyses of the natural microbiome of Caenorhabditis elegans.</title>
        <authorList>
            <person name="Samuel B."/>
        </authorList>
    </citation>
    <scope>NUCLEOTIDE SEQUENCE [LARGE SCALE GENOMIC DNA]</scope>
    <source>
        <strain evidence="2 3">BIGb0473</strain>
    </source>
</reference>
<evidence type="ECO:0000313" key="3">
    <source>
        <dbReference type="Proteomes" id="UP000269115"/>
    </source>
</evidence>
<sequence length="94" mass="10191">MSNTRPVWLLIVSRAVAALLGGYAFSYAATAFLARVLPMPAVDAVIVASLPSFAFYTCAFLWAFASRDALRAWWPAALAVPLAAVGFWPQLWSL</sequence>
<evidence type="ECO:0008006" key="4">
    <source>
        <dbReference type="Google" id="ProtNLM"/>
    </source>
</evidence>
<evidence type="ECO:0000256" key="1">
    <source>
        <dbReference type="SAM" id="Phobius"/>
    </source>
</evidence>
<organism evidence="2 3">
    <name type="scientific">Pseudomonas putida</name>
    <name type="common">Arthrobacter siderocapsulatus</name>
    <dbReference type="NCBI Taxonomy" id="303"/>
    <lineage>
        <taxon>Bacteria</taxon>
        <taxon>Pseudomonadati</taxon>
        <taxon>Pseudomonadota</taxon>
        <taxon>Gammaproteobacteria</taxon>
        <taxon>Pseudomonadales</taxon>
        <taxon>Pseudomonadaceae</taxon>
        <taxon>Pseudomonas</taxon>
    </lineage>
</organism>
<feature type="transmembrane region" description="Helical" evidence="1">
    <location>
        <begin position="45"/>
        <end position="65"/>
    </location>
</feature>
<protein>
    <recommendedName>
        <fullName evidence="4">Iron transporter</fullName>
    </recommendedName>
</protein>
<name>A0A9X8HM26_PSEPU</name>
<dbReference type="AlphaFoldDB" id="A0A9X8HM26"/>
<proteinExistence type="predicted"/>
<keyword evidence="1" id="KW-0472">Membrane</keyword>